<dbReference type="InterPro" id="IPR006527">
    <property type="entry name" value="F-box-assoc_dom_typ1"/>
</dbReference>
<accession>R0GAP9</accession>
<dbReference type="AlphaFoldDB" id="R0GAP9"/>
<organism evidence="2 3">
    <name type="scientific">Capsella rubella</name>
    <dbReference type="NCBI Taxonomy" id="81985"/>
    <lineage>
        <taxon>Eukaryota</taxon>
        <taxon>Viridiplantae</taxon>
        <taxon>Streptophyta</taxon>
        <taxon>Embryophyta</taxon>
        <taxon>Tracheophyta</taxon>
        <taxon>Spermatophyta</taxon>
        <taxon>Magnoliopsida</taxon>
        <taxon>eudicotyledons</taxon>
        <taxon>Gunneridae</taxon>
        <taxon>Pentapetalae</taxon>
        <taxon>rosids</taxon>
        <taxon>malvids</taxon>
        <taxon>Brassicales</taxon>
        <taxon>Brassicaceae</taxon>
        <taxon>Camelineae</taxon>
        <taxon>Capsella</taxon>
    </lineage>
</organism>
<dbReference type="InterPro" id="IPR001810">
    <property type="entry name" value="F-box_dom"/>
</dbReference>
<gene>
    <name evidence="2" type="ORF">CARUB_v10015936mg</name>
</gene>
<keyword evidence="3" id="KW-1185">Reference proteome</keyword>
<dbReference type="CDD" id="cd22157">
    <property type="entry name" value="F-box_AtFBW1-like"/>
    <property type="match status" value="1"/>
</dbReference>
<dbReference type="EMBL" id="KB870807">
    <property type="protein sequence ID" value="EOA32641.1"/>
    <property type="molecule type" value="Genomic_DNA"/>
</dbReference>
<dbReference type="InterPro" id="IPR017451">
    <property type="entry name" value="F-box-assoc_interact_dom"/>
</dbReference>
<dbReference type="NCBIfam" id="TIGR01640">
    <property type="entry name" value="F_box_assoc_1"/>
    <property type="match status" value="1"/>
</dbReference>
<dbReference type="KEGG" id="crb:17892634"/>
<dbReference type="PANTHER" id="PTHR47993">
    <property type="entry name" value="OS09G0372900 PROTEIN-RELATED"/>
    <property type="match status" value="1"/>
</dbReference>
<proteinExistence type="predicted"/>
<name>R0GAP9_9BRAS</name>
<dbReference type="OrthoDB" id="1043928at2759"/>
<reference evidence="3" key="1">
    <citation type="journal article" date="2013" name="Nat. Genet.">
        <title>The Capsella rubella genome and the genomic consequences of rapid mating system evolution.</title>
        <authorList>
            <person name="Slotte T."/>
            <person name="Hazzouri K.M."/>
            <person name="Agren J.A."/>
            <person name="Koenig D."/>
            <person name="Maumus F."/>
            <person name="Guo Y.L."/>
            <person name="Steige K."/>
            <person name="Platts A.E."/>
            <person name="Escobar J.S."/>
            <person name="Newman L.K."/>
            <person name="Wang W."/>
            <person name="Mandakova T."/>
            <person name="Vello E."/>
            <person name="Smith L.M."/>
            <person name="Henz S.R."/>
            <person name="Steffen J."/>
            <person name="Takuno S."/>
            <person name="Brandvain Y."/>
            <person name="Coop G."/>
            <person name="Andolfatto P."/>
            <person name="Hu T.T."/>
            <person name="Blanchette M."/>
            <person name="Clark R.M."/>
            <person name="Quesneville H."/>
            <person name="Nordborg M."/>
            <person name="Gaut B.S."/>
            <person name="Lysak M.A."/>
            <person name="Jenkins J."/>
            <person name="Grimwood J."/>
            <person name="Chapman J."/>
            <person name="Prochnik S."/>
            <person name="Shu S."/>
            <person name="Rokhsar D."/>
            <person name="Schmutz J."/>
            <person name="Weigel D."/>
            <person name="Wright S.I."/>
        </authorList>
    </citation>
    <scope>NUCLEOTIDE SEQUENCE [LARGE SCALE GENOMIC DNA]</scope>
    <source>
        <strain evidence="3">cv. Monte Gargano</strain>
    </source>
</reference>
<dbReference type="PANTHER" id="PTHR47993:SF360">
    <property type="entry name" value="F-BOX ASSOCIATED DOMAIN-CONTAINING PROTEIN"/>
    <property type="match status" value="1"/>
</dbReference>
<dbReference type="STRING" id="81985.R0GAP9"/>
<feature type="domain" description="F-box" evidence="1">
    <location>
        <begin position="5"/>
        <end position="57"/>
    </location>
</feature>
<evidence type="ECO:0000313" key="2">
    <source>
        <dbReference type="EMBL" id="EOA32641.1"/>
    </source>
</evidence>
<dbReference type="PROSITE" id="PS50181">
    <property type="entry name" value="FBOX"/>
    <property type="match status" value="1"/>
</dbReference>
<dbReference type="InterPro" id="IPR036047">
    <property type="entry name" value="F-box-like_dom_sf"/>
</dbReference>
<dbReference type="SMART" id="SM00256">
    <property type="entry name" value="FBOX"/>
    <property type="match status" value="1"/>
</dbReference>
<sequence>MTTTTTTIANLPEVLVEEIVSRVPVTSLGPFRSTCKKWEALSRTHLLGAAATATKQLIGFVVVDYSVCSMKLDVHGIINTDGNGIVDLSVNQVGEFDGIEIAQLLHCDGLLLCVLNDNVRNSRLIVCNLYLGETRSIKPNHVLHRFHRSGVFGFGYDDGDRNKNRNHKILRSKPVGGGYEIYSFRTDRWRDVEDSLDEYTQLGPKQSLSFKGNAYFLATKESPVTLEVGEEGIEPIDSIETRDVLLCFNFTTETFGEPLPLPFNSEDDVDNVALTCVRDEKLAVLYQSYKSIGIWISTMTEPNAALWTKFLEVDLIALDGFPGGFTPGSFFIDEEKHVAILFDRRRNHPKANIIGEDGAFKSLNVGYHPPRDFVYYVPSLVSVKINKPSKRKERDH</sequence>
<protein>
    <recommendedName>
        <fullName evidence="1">F-box domain-containing protein</fullName>
    </recommendedName>
</protein>
<dbReference type="InterPro" id="IPR050233">
    <property type="entry name" value="A_thaliana_F-box"/>
</dbReference>
<evidence type="ECO:0000313" key="3">
    <source>
        <dbReference type="Proteomes" id="UP000029121"/>
    </source>
</evidence>
<dbReference type="Proteomes" id="UP000029121">
    <property type="component" value="Unassembled WGS sequence"/>
</dbReference>
<dbReference type="Pfam" id="PF00646">
    <property type="entry name" value="F-box"/>
    <property type="match status" value="1"/>
</dbReference>
<dbReference type="Pfam" id="PF07734">
    <property type="entry name" value="FBA_1"/>
    <property type="match status" value="1"/>
</dbReference>
<evidence type="ECO:0000259" key="1">
    <source>
        <dbReference type="PROSITE" id="PS50181"/>
    </source>
</evidence>
<dbReference type="SUPFAM" id="SSF81383">
    <property type="entry name" value="F-box domain"/>
    <property type="match status" value="1"/>
</dbReference>